<dbReference type="Pfam" id="PF15609">
    <property type="entry name" value="PRTase_2"/>
    <property type="match status" value="1"/>
</dbReference>
<dbReference type="Gene3D" id="3.40.50.2020">
    <property type="match status" value="1"/>
</dbReference>
<keyword evidence="2" id="KW-0808">Transferase</keyword>
<dbReference type="InterPro" id="IPR000836">
    <property type="entry name" value="PRTase_dom"/>
</dbReference>
<evidence type="ECO:0000313" key="3">
    <source>
        <dbReference type="Proteomes" id="UP000225947"/>
    </source>
</evidence>
<dbReference type="SUPFAM" id="SSF53271">
    <property type="entry name" value="PRTase-like"/>
    <property type="match status" value="1"/>
</dbReference>
<dbReference type="GO" id="GO:0016757">
    <property type="term" value="F:glycosyltransferase activity"/>
    <property type="evidence" value="ECO:0007669"/>
    <property type="project" value="UniProtKB-KW"/>
</dbReference>
<accession>A0A172Q0Y1</accession>
<keyword evidence="2" id="KW-0328">Glycosyltransferase</keyword>
<reference evidence="3" key="1">
    <citation type="submission" date="2016-03" db="EMBL/GenBank/DDBJ databases">
        <title>Characterization of Acinetobacter baumannii phage vB_AbaM_ME3.</title>
        <authorList>
            <person name="Buttimer C.T.H."/>
            <person name="Elbreki M."/>
            <person name="Coffey A."/>
        </authorList>
    </citation>
    <scope>NUCLEOTIDE SEQUENCE [LARGE SCALE GENOMIC DNA]</scope>
</reference>
<dbReference type="CDD" id="cd06223">
    <property type="entry name" value="PRTases_typeI"/>
    <property type="match status" value="1"/>
</dbReference>
<protein>
    <submittedName>
        <fullName evidence="2">Adenine/guanine phosphoribosyltransferase</fullName>
    </submittedName>
</protein>
<organism evidence="2 3">
    <name type="scientific">Acinetobacter phage vB_AbaM_ME3</name>
    <dbReference type="NCBI Taxonomy" id="1837876"/>
    <lineage>
        <taxon>Viruses</taxon>
        <taxon>Duplodnaviria</taxon>
        <taxon>Heunggongvirae</taxon>
        <taxon>Uroviricota</taxon>
        <taxon>Caudoviricetes</taxon>
        <taxon>Metrivirus</taxon>
        <taxon>Metrivirus ME3</taxon>
    </lineage>
</organism>
<dbReference type="InterPro" id="IPR041688">
    <property type="entry name" value="PRTase_2"/>
</dbReference>
<evidence type="ECO:0000259" key="1">
    <source>
        <dbReference type="Pfam" id="PF15609"/>
    </source>
</evidence>
<dbReference type="EMBL" id="KU935715">
    <property type="protein sequence ID" value="AND75449.1"/>
    <property type="molecule type" value="Genomic_DNA"/>
</dbReference>
<name>A0A172Q0Y1_9CAUD</name>
<dbReference type="InterPro" id="IPR011214">
    <property type="entry name" value="UCP020967"/>
</dbReference>
<evidence type="ECO:0000313" key="2">
    <source>
        <dbReference type="EMBL" id="AND75449.1"/>
    </source>
</evidence>
<keyword evidence="3" id="KW-1185">Reference proteome</keyword>
<proteinExistence type="predicted"/>
<sequence>MSNFKEYNLNTGKLSLNFETEHYRFDSICSLAERLNPKRQFMFVSKVIGRYTPTPFSILNSIAKSLSEQIESKDLEGENNKISLLSLAETGLGLGYLVHNQLSKDWVNILRLQTTRRTLSAPVLAEFVEPHSHFPNHYIYKSFDKSVNEHLEQTNTLIIVDDEVTTGNTIKNLVESLKEKLPCLRKVIVLSLTDWSSNLTVDDVELKTYSLVKGTYTWEQDSNVPVPHLPYKKSDNVSLTNVTNDHFRLPSFDSLSDIVSKCKDPKYFNSSDIQIYYDELIFASLLNCINKFNNTGKDSVLLSISSSPLKLNTIIKTKLVLPNLYDSTMESYLYNFDDLLNKGLDSVCLSIEDAPQSSLIESLVAWNNVNVFKLL</sequence>
<gene>
    <name evidence="2" type="ORF">ME3_288</name>
</gene>
<dbReference type="InterPro" id="IPR029057">
    <property type="entry name" value="PRTase-like"/>
</dbReference>
<feature type="domain" description="Orotate phosphoribosyltransferase-like" evidence="1">
    <location>
        <begin position="29"/>
        <end position="199"/>
    </location>
</feature>
<dbReference type="PIRSF" id="PIRSF020967">
    <property type="entry name" value="UCP020967"/>
    <property type="match status" value="1"/>
</dbReference>
<dbReference type="Proteomes" id="UP000225947">
    <property type="component" value="Segment"/>
</dbReference>